<evidence type="ECO:0000313" key="2">
    <source>
        <dbReference type="Proteomes" id="UP000744676"/>
    </source>
</evidence>
<comment type="caution">
    <text evidence="1">The sequence shown here is derived from an EMBL/GenBank/DDBJ whole genome shotgun (WGS) entry which is preliminary data.</text>
</comment>
<sequence length="450" mass="49597">MAKKIADSTYYDILGVNPEATDLEIKKAYRKLAIKYHPDKNPDDPTAAAKFQELSAAYQVLSTPARRQHYDEFGLESINGGGPGGDPSAMEMQDAAEMFTMIFGGNAFVDLIGEISLFSDMTKMMVEEEMHETENSEVVDISQLRITDGTNNNNNNATVSDKKGGKKGKDTKKKDGKMAQANRFMEERQKSHAIQVANLEKSLINKISVWTETDKSAAVTESFKEKIRLEANDLKMESFGIEILHSIGSTYLLKSGTVLKSQKLFGLGGIGSKFKEKGAVVKESWNAITTIIDAQSSALKAEESKKRLENERVSATIKAEEENNSSSPGTPGIGSTGSGAKSTPLSQAELDALAAEQAEMERTLMGKMLAAAWSGSKLEIQTKLREVCDNVLHDKSVSSRKRLERAEALKIIGRIYKDTVRSAEEQEEVQVFEELFYEAKQKPKKANKKK</sequence>
<protein>
    <submittedName>
        <fullName evidence="1">Uncharacterized protein</fullName>
    </submittedName>
</protein>
<reference evidence="1 2" key="1">
    <citation type="journal article" date="2020" name="Front. Microbiol.">
        <title>Phenotypic and Genetic Characterization of the Cheese Ripening Yeast Geotrichum candidum.</title>
        <authorList>
            <person name="Perkins V."/>
            <person name="Vignola S."/>
            <person name="Lessard M.H."/>
            <person name="Plante P.L."/>
            <person name="Corbeil J."/>
            <person name="Dugat-Bony E."/>
            <person name="Frenette M."/>
            <person name="Labrie S."/>
        </authorList>
    </citation>
    <scope>NUCLEOTIDE SEQUENCE [LARGE SCALE GENOMIC DNA]</scope>
    <source>
        <strain evidence="1 2">LMA-1147</strain>
    </source>
</reference>
<dbReference type="Proteomes" id="UP000744676">
    <property type="component" value="Unassembled WGS sequence"/>
</dbReference>
<gene>
    <name evidence="1" type="ORF">D0Z00_002755</name>
</gene>
<accession>A0ACB6V395</accession>
<organism evidence="1 2">
    <name type="scientific">Geotrichum galactomycetum</name>
    <dbReference type="NCBI Taxonomy" id="27317"/>
    <lineage>
        <taxon>Eukaryota</taxon>
        <taxon>Fungi</taxon>
        <taxon>Dikarya</taxon>
        <taxon>Ascomycota</taxon>
        <taxon>Saccharomycotina</taxon>
        <taxon>Dipodascomycetes</taxon>
        <taxon>Dipodascales</taxon>
        <taxon>Dipodascaceae</taxon>
        <taxon>Geotrichum</taxon>
    </lineage>
</organism>
<name>A0ACB6V395_9ASCO</name>
<dbReference type="EMBL" id="QVQA01000087">
    <property type="protein sequence ID" value="KAF5096514.1"/>
    <property type="molecule type" value="Genomic_DNA"/>
</dbReference>
<evidence type="ECO:0000313" key="1">
    <source>
        <dbReference type="EMBL" id="KAF5096514.1"/>
    </source>
</evidence>
<keyword evidence="2" id="KW-1185">Reference proteome</keyword>
<proteinExistence type="predicted"/>